<evidence type="ECO:0000259" key="2">
    <source>
        <dbReference type="Pfam" id="PF20700"/>
    </source>
</evidence>
<dbReference type="Pfam" id="PF09588">
    <property type="entry name" value="YqaJ"/>
    <property type="match status" value="1"/>
</dbReference>
<dbReference type="InterPro" id="IPR019080">
    <property type="entry name" value="YqaJ_viral_recombinase"/>
</dbReference>
<dbReference type="InterPro" id="IPR051703">
    <property type="entry name" value="NF-kappa-B_Signaling_Reg"/>
</dbReference>
<evidence type="ECO:0000259" key="1">
    <source>
        <dbReference type="Pfam" id="PF09588"/>
    </source>
</evidence>
<evidence type="ECO:0000313" key="3">
    <source>
        <dbReference type="EMBL" id="KOB65541.1"/>
    </source>
</evidence>
<dbReference type="Proteomes" id="UP000037510">
    <property type="component" value="Unassembled WGS sequence"/>
</dbReference>
<name>A0A0L7KR63_OPEBR</name>
<organism evidence="3 4">
    <name type="scientific">Operophtera brumata</name>
    <name type="common">Winter moth</name>
    <name type="synonym">Phalaena brumata</name>
    <dbReference type="NCBI Taxonomy" id="104452"/>
    <lineage>
        <taxon>Eukaryota</taxon>
        <taxon>Metazoa</taxon>
        <taxon>Ecdysozoa</taxon>
        <taxon>Arthropoda</taxon>
        <taxon>Hexapoda</taxon>
        <taxon>Insecta</taxon>
        <taxon>Pterygota</taxon>
        <taxon>Neoptera</taxon>
        <taxon>Endopterygota</taxon>
        <taxon>Lepidoptera</taxon>
        <taxon>Glossata</taxon>
        <taxon>Ditrysia</taxon>
        <taxon>Geometroidea</taxon>
        <taxon>Geometridae</taxon>
        <taxon>Larentiinae</taxon>
        <taxon>Operophtera</taxon>
    </lineage>
</organism>
<dbReference type="InterPro" id="IPR011335">
    <property type="entry name" value="Restrct_endonuc-II-like"/>
</dbReference>
<dbReference type="InterPro" id="IPR049012">
    <property type="entry name" value="Mutator_transp_dom"/>
</dbReference>
<dbReference type="STRING" id="104452.A0A0L7KR63"/>
<feature type="domain" description="Mutator-like transposase" evidence="2">
    <location>
        <begin position="97"/>
        <end position="315"/>
    </location>
</feature>
<dbReference type="Pfam" id="PF20700">
    <property type="entry name" value="Mutator"/>
    <property type="match status" value="1"/>
</dbReference>
<reference evidence="3 4" key="1">
    <citation type="journal article" date="2015" name="Genome Biol. Evol.">
        <title>The genome of winter moth (Operophtera brumata) provides a genomic perspective on sexual dimorphism and phenology.</title>
        <authorList>
            <person name="Derks M.F."/>
            <person name="Smit S."/>
            <person name="Salis L."/>
            <person name="Schijlen E."/>
            <person name="Bossers A."/>
            <person name="Mateman C."/>
            <person name="Pijl A.S."/>
            <person name="de Ridder D."/>
            <person name="Groenen M.A."/>
            <person name="Visser M.E."/>
            <person name="Megens H.J."/>
        </authorList>
    </citation>
    <scope>NUCLEOTIDE SEQUENCE [LARGE SCALE GENOMIC DNA]</scope>
    <source>
        <strain evidence="3">WM2013NL</strain>
        <tissue evidence="3">Head and thorax</tissue>
    </source>
</reference>
<dbReference type="PANTHER" id="PTHR46609">
    <property type="entry name" value="EXONUCLEASE, PHAGE-TYPE/RECB, C-TERMINAL DOMAIN-CONTAINING PROTEIN"/>
    <property type="match status" value="1"/>
</dbReference>
<dbReference type="InterPro" id="IPR011604">
    <property type="entry name" value="PDDEXK-like_dom_sf"/>
</dbReference>
<dbReference type="GO" id="GO:0006281">
    <property type="term" value="P:DNA repair"/>
    <property type="evidence" value="ECO:0007669"/>
    <property type="project" value="UniProtKB-ARBA"/>
</dbReference>
<accession>A0A0L7KR63</accession>
<feature type="domain" description="YqaJ viral recombinase" evidence="1">
    <location>
        <begin position="529"/>
        <end position="632"/>
    </location>
</feature>
<keyword evidence="4" id="KW-1185">Reference proteome</keyword>
<dbReference type="Gene3D" id="3.90.320.10">
    <property type="match status" value="1"/>
</dbReference>
<dbReference type="EMBL" id="JTDY01006992">
    <property type="protein sequence ID" value="KOB65541.1"/>
    <property type="molecule type" value="Genomic_DNA"/>
</dbReference>
<evidence type="ECO:0000313" key="4">
    <source>
        <dbReference type="Proteomes" id="UP000037510"/>
    </source>
</evidence>
<gene>
    <name evidence="3" type="ORF">OBRU01_22709</name>
</gene>
<dbReference type="SUPFAM" id="SSF52980">
    <property type="entry name" value="Restriction endonuclease-like"/>
    <property type="match status" value="1"/>
</dbReference>
<dbReference type="AlphaFoldDB" id="A0A0L7KR63"/>
<protein>
    <submittedName>
        <fullName evidence="3">Uncharacterized protein</fullName>
    </submittedName>
</protein>
<dbReference type="PANTHER" id="PTHR46609:SF8">
    <property type="entry name" value="YQAJ VIRAL RECOMBINASE DOMAIN-CONTAINING PROTEIN"/>
    <property type="match status" value="1"/>
</dbReference>
<comment type="caution">
    <text evidence="3">The sequence shown here is derived from an EMBL/GenBank/DDBJ whole genome shotgun (WGS) entry which is preliminary data.</text>
</comment>
<proteinExistence type="predicted"/>
<sequence length="720" mass="81686">MLNGITRHSRTTANFGQIKLAARKQLTACLHRSSNVKRNYPPLAYNGEFWSDKISSKEAAYSLSTSSNTIEPSSHQPQTNQIRNYEGDRVGKTISLGRRIVNISHFFRELQKISSHGPLDCGLESIEIISERLTGLTTKLTLKCHLCNMIFVIDGDNSPEEMNLNTCAVAGAIAAGCGHDQLQEITSTLGLPVLWPKLYNFHMNIVNKKWESELLKSMNEAAEQERSAAIEEGRVNAAGIPIIDVIADGCWAKRSYQKNYSSLSGAAAILGKHTNKILYMAVKNKFCCICVQAEKKEIPAKDHICYKNYTAKHKNTKNPMPLHNHIMLAADHAFGHHTMCKEYFCGKPGEAEDTDKDLYTNTLWQKIKLILSQLAAHSRSLLHDVDSNSVERYHSIVAKFVGGKRINFVQRYQYAMRCNAAALSFNTKKPLSLLHKSIVGRSPRGKIHKLEGGRTQRLEKNKIYKKIKKRIFENKCISSANYGEDCTKPDMSNEMMEEAKKLFLKNLEKNEYQRKQIERDTIFQSDSSEWLELRRNLLTSSNFGKIIKRRSNISCSNIVRDLIYKKPIDHVRSIKHGREKEAIAKQQLEKEKNIKIQACGLFLDEKIPFLGASPDGIIDSETICEIKCPISAYKIGLEKAITDKKVTFLKKTKNNSYNTIGITKSKANCILQKKTNVLFGEDIPITTEIIYKDDMFWETKMETKLITFYTDCILPELVDP</sequence>
<dbReference type="CDD" id="cd22343">
    <property type="entry name" value="PDDEXK_lambda_exonuclease-like"/>
    <property type="match status" value="1"/>
</dbReference>